<dbReference type="OrthoDB" id="9802365at2"/>
<keyword evidence="4" id="KW-0408">Iron</keyword>
<dbReference type="SMART" id="SM00525">
    <property type="entry name" value="FES"/>
    <property type="match status" value="1"/>
</dbReference>
<accession>H2J747</accession>
<feature type="domain" description="HhH-GPD" evidence="6">
    <location>
        <begin position="37"/>
        <end position="194"/>
    </location>
</feature>
<evidence type="ECO:0000313" key="8">
    <source>
        <dbReference type="Proteomes" id="UP000007161"/>
    </source>
</evidence>
<dbReference type="STRING" id="443254.Marpi_2041"/>
<sequence length="217" mass="25700">MFINLIEIYETLKKEYTIPEGWWPGENQFEIMLGALLTQNTNWNNVVKSLENIKNKNLLYPEKLYVLDIEELQKLIKPSGFFKVKAKYVKNLLEWFKKYDFSFEKLEKIDKITLRNELLSVKGIGKETADSILLYSLNKLSFVIDAYTKRMFSRLGLNIKSDYDAYQKFFEENLPENIMIYKNYHGLIVEHSKNICKKKPLCENCIFKDLCKYNKGA</sequence>
<proteinExistence type="predicted"/>
<evidence type="ECO:0000259" key="6">
    <source>
        <dbReference type="SMART" id="SM00478"/>
    </source>
</evidence>
<evidence type="ECO:0000313" key="7">
    <source>
        <dbReference type="EMBL" id="AEX86417.1"/>
    </source>
</evidence>
<dbReference type="AlphaFoldDB" id="H2J747"/>
<dbReference type="InterPro" id="IPR011257">
    <property type="entry name" value="DNA_glycosylase"/>
</dbReference>
<protein>
    <submittedName>
        <fullName evidence="7">Putative endonuclease III-like protein</fullName>
    </submittedName>
</protein>
<keyword evidence="7" id="KW-0378">Hydrolase</keyword>
<dbReference type="Gene3D" id="1.10.340.30">
    <property type="entry name" value="Hypothetical protein, domain 2"/>
    <property type="match status" value="1"/>
</dbReference>
<dbReference type="InterPro" id="IPR003651">
    <property type="entry name" value="Endonuclease3_FeS-loop_motif"/>
</dbReference>
<organism evidence="7 8">
    <name type="scientific">Marinitoga piezophila (strain DSM 14283 / JCM 11233 / KA3)</name>
    <dbReference type="NCBI Taxonomy" id="443254"/>
    <lineage>
        <taxon>Bacteria</taxon>
        <taxon>Thermotogati</taxon>
        <taxon>Thermotogota</taxon>
        <taxon>Thermotogae</taxon>
        <taxon>Petrotogales</taxon>
        <taxon>Petrotogaceae</taxon>
        <taxon>Marinitoga</taxon>
    </lineage>
</organism>
<keyword evidence="8" id="KW-1185">Reference proteome</keyword>
<comment type="cofactor">
    <cofactor evidence="1">
        <name>[4Fe-4S] cluster</name>
        <dbReference type="ChEBI" id="CHEBI:49883"/>
    </cofactor>
</comment>
<dbReference type="EMBL" id="CP003257">
    <property type="protein sequence ID" value="AEX86417.1"/>
    <property type="molecule type" value="Genomic_DNA"/>
</dbReference>
<name>H2J747_MARPK</name>
<keyword evidence="7" id="KW-0540">Nuclease</keyword>
<dbReference type="PANTHER" id="PTHR10359:SF19">
    <property type="entry name" value="DNA REPAIR GLYCOSYLASE MJ1434-RELATED"/>
    <property type="match status" value="1"/>
</dbReference>
<dbReference type="GO" id="GO:0140097">
    <property type="term" value="F:catalytic activity, acting on DNA"/>
    <property type="evidence" value="ECO:0007669"/>
    <property type="project" value="UniProtKB-ARBA"/>
</dbReference>
<dbReference type="RefSeq" id="WP_014297487.1">
    <property type="nucleotide sequence ID" value="NC_016751.1"/>
</dbReference>
<dbReference type="GO" id="GO:0004519">
    <property type="term" value="F:endonuclease activity"/>
    <property type="evidence" value="ECO:0007669"/>
    <property type="project" value="UniProtKB-KW"/>
</dbReference>
<dbReference type="GO" id="GO:0006284">
    <property type="term" value="P:base-excision repair"/>
    <property type="evidence" value="ECO:0007669"/>
    <property type="project" value="InterPro"/>
</dbReference>
<gene>
    <name evidence="7" type="ordered locus">Marpi_2041</name>
</gene>
<evidence type="ECO:0000256" key="1">
    <source>
        <dbReference type="ARBA" id="ARBA00001966"/>
    </source>
</evidence>
<dbReference type="GO" id="GO:0046872">
    <property type="term" value="F:metal ion binding"/>
    <property type="evidence" value="ECO:0007669"/>
    <property type="project" value="UniProtKB-KW"/>
</dbReference>
<dbReference type="Gene3D" id="1.10.1670.10">
    <property type="entry name" value="Helix-hairpin-Helix base-excision DNA repair enzymes (C-terminal)"/>
    <property type="match status" value="1"/>
</dbReference>
<dbReference type="SUPFAM" id="SSF48150">
    <property type="entry name" value="DNA-glycosylase"/>
    <property type="match status" value="1"/>
</dbReference>
<dbReference type="GO" id="GO:0051539">
    <property type="term" value="F:4 iron, 4 sulfur cluster binding"/>
    <property type="evidence" value="ECO:0007669"/>
    <property type="project" value="UniProtKB-KW"/>
</dbReference>
<evidence type="ECO:0000256" key="2">
    <source>
        <dbReference type="ARBA" id="ARBA00022485"/>
    </source>
</evidence>
<evidence type="ECO:0000256" key="4">
    <source>
        <dbReference type="ARBA" id="ARBA00023004"/>
    </source>
</evidence>
<reference evidence="8" key="2">
    <citation type="submission" date="2012-01" db="EMBL/GenBank/DDBJ databases">
        <title>Complete sequence of chromosome of Marinitoga piezophila KA3.</title>
        <authorList>
            <person name="Lucas S."/>
            <person name="Han J."/>
            <person name="Lapidus A."/>
            <person name="Cheng J.-F."/>
            <person name="Goodwin L."/>
            <person name="Pitluck S."/>
            <person name="Peters L."/>
            <person name="Mikhailova N."/>
            <person name="Teshima H."/>
            <person name="Detter J.C."/>
            <person name="Han C."/>
            <person name="Tapia R."/>
            <person name="Land M."/>
            <person name="Hauser L."/>
            <person name="Kyrpides N."/>
            <person name="Ivanova N."/>
            <person name="Pagani I."/>
            <person name="Jebbar M."/>
            <person name="Vannier P."/>
            <person name="Oger P."/>
            <person name="Cario A."/>
            <person name="Bartlett D."/>
            <person name="Noll K.M."/>
            <person name="Woyke T."/>
        </authorList>
    </citation>
    <scope>NUCLEOTIDE SEQUENCE [LARGE SCALE GENOMIC DNA]</scope>
    <source>
        <strain evidence="8">DSM 14283 / JCM 11233 / KA3</strain>
    </source>
</reference>
<dbReference type="HOGENOM" id="CLU_012862_6_0_0"/>
<dbReference type="Pfam" id="PF00730">
    <property type="entry name" value="HhH-GPD"/>
    <property type="match status" value="1"/>
</dbReference>
<keyword evidence="5" id="KW-0411">Iron-sulfur</keyword>
<evidence type="ECO:0000256" key="5">
    <source>
        <dbReference type="ARBA" id="ARBA00023014"/>
    </source>
</evidence>
<dbReference type="CDD" id="cd00056">
    <property type="entry name" value="ENDO3c"/>
    <property type="match status" value="1"/>
</dbReference>
<dbReference type="PANTHER" id="PTHR10359">
    <property type="entry name" value="A/G-SPECIFIC ADENINE GLYCOSYLASE/ENDONUCLEASE III"/>
    <property type="match status" value="1"/>
</dbReference>
<dbReference type="KEGG" id="mpz:Marpi_2041"/>
<dbReference type="Proteomes" id="UP000007161">
    <property type="component" value="Chromosome"/>
</dbReference>
<keyword evidence="3" id="KW-0479">Metal-binding</keyword>
<dbReference type="InterPro" id="IPR023170">
    <property type="entry name" value="HhH_base_excis_C"/>
</dbReference>
<dbReference type="GO" id="GO:0016787">
    <property type="term" value="F:hydrolase activity"/>
    <property type="evidence" value="ECO:0007669"/>
    <property type="project" value="UniProtKB-ARBA"/>
</dbReference>
<keyword evidence="2" id="KW-0004">4Fe-4S</keyword>
<dbReference type="eggNOG" id="COG2231">
    <property type="taxonomic scope" value="Bacteria"/>
</dbReference>
<keyword evidence="7" id="KW-0255">Endonuclease</keyword>
<dbReference type="PIRSF" id="PIRSF001435">
    <property type="entry name" value="Nth"/>
    <property type="match status" value="1"/>
</dbReference>
<reference evidence="7 8" key="1">
    <citation type="journal article" date="2012" name="J. Bacteriol.">
        <title>Complete Genome Sequence of the Thermophilic, Piezophilic, Heterotrophic Bacterium Marinitoga piezophila KA3.</title>
        <authorList>
            <person name="Lucas S."/>
            <person name="Han J."/>
            <person name="Lapidus A."/>
            <person name="Cheng J.F."/>
            <person name="Goodwin L.A."/>
            <person name="Pitluck S."/>
            <person name="Peters L."/>
            <person name="Mikhailova N."/>
            <person name="Teshima H."/>
            <person name="Detter J.C."/>
            <person name="Han C."/>
            <person name="Tapia R."/>
            <person name="Land M."/>
            <person name="Hauser L."/>
            <person name="Kyrpides N.C."/>
            <person name="Ivanova N."/>
            <person name="Pagani I."/>
            <person name="Vannier P."/>
            <person name="Oger P."/>
            <person name="Bartlett D.H."/>
            <person name="Noll K.M."/>
            <person name="Woyke T."/>
            <person name="Jebbar M."/>
        </authorList>
    </citation>
    <scope>NUCLEOTIDE SEQUENCE [LARGE SCALE GENOMIC DNA]</scope>
    <source>
        <strain evidence="8">DSM 14283 / JCM 11233 / KA3</strain>
    </source>
</reference>
<evidence type="ECO:0000256" key="3">
    <source>
        <dbReference type="ARBA" id="ARBA00022723"/>
    </source>
</evidence>
<dbReference type="SMART" id="SM00478">
    <property type="entry name" value="ENDO3c"/>
    <property type="match status" value="1"/>
</dbReference>
<dbReference type="InterPro" id="IPR003265">
    <property type="entry name" value="HhH-GPD_domain"/>
</dbReference>